<protein>
    <submittedName>
        <fullName evidence="1">Uncharacterized protein</fullName>
    </submittedName>
</protein>
<evidence type="ECO:0000313" key="1">
    <source>
        <dbReference type="EMBL" id="SVE53122.1"/>
    </source>
</evidence>
<proteinExistence type="predicted"/>
<name>A0A383E8D9_9ZZZZ</name>
<dbReference type="EMBL" id="UINC01223786">
    <property type="protein sequence ID" value="SVE53122.1"/>
    <property type="molecule type" value="Genomic_DNA"/>
</dbReference>
<reference evidence="1" key="1">
    <citation type="submission" date="2018-05" db="EMBL/GenBank/DDBJ databases">
        <authorList>
            <person name="Lanie J.A."/>
            <person name="Ng W.-L."/>
            <person name="Kazmierczak K.M."/>
            <person name="Andrzejewski T.M."/>
            <person name="Davidsen T.M."/>
            <person name="Wayne K.J."/>
            <person name="Tettelin H."/>
            <person name="Glass J.I."/>
            <person name="Rusch D."/>
            <person name="Podicherti R."/>
            <person name="Tsui H.-C.T."/>
            <person name="Winkler M.E."/>
        </authorList>
    </citation>
    <scope>NUCLEOTIDE SEQUENCE</scope>
</reference>
<accession>A0A383E8D9</accession>
<organism evidence="1">
    <name type="scientific">marine metagenome</name>
    <dbReference type="NCBI Taxonomy" id="408172"/>
    <lineage>
        <taxon>unclassified sequences</taxon>
        <taxon>metagenomes</taxon>
        <taxon>ecological metagenomes</taxon>
    </lineage>
</organism>
<gene>
    <name evidence="1" type="ORF">METZ01_LOCUS505976</name>
</gene>
<feature type="non-terminal residue" evidence="1">
    <location>
        <position position="73"/>
    </location>
</feature>
<sequence>MKIGIGLLMVLWVGCFAGRDRMVSDREALRSEVEFVEVDEGLESSVQIDSLIWQPFLPLPGSGLEGSGDFDGA</sequence>
<dbReference type="PROSITE" id="PS51257">
    <property type="entry name" value="PROKAR_LIPOPROTEIN"/>
    <property type="match status" value="1"/>
</dbReference>
<dbReference type="AlphaFoldDB" id="A0A383E8D9"/>